<name>A0A6C0ARB2_9ZZZZ</name>
<dbReference type="EMBL" id="MN740764">
    <property type="protein sequence ID" value="QHS82298.1"/>
    <property type="molecule type" value="Genomic_DNA"/>
</dbReference>
<proteinExistence type="predicted"/>
<sequence length="278" mass="31503">MNNINRDYIFNLRDSNIIIPKLKPSTSHKDLNQTDLIHIIKSPSPLSQMHIKPDIIVGPTGPQGISGDRYSSKTIGKYIFDMKENSFISFNIEPGLAYINGNSVIVAEVPTKINSEINSFEGIVQYYNSQSGQIIIQDINNIKGTIEKIPSYYYVNLNAIPQSIISSDISSIQLVLNNNTINISEQDNDIQYYILNLKNNDEVKYIYTLLKNNQKASILIKLDIISNETMAIIYPIININTSYNSNIILNTNTPYAILKIHVIENLLFGDCIFYFKNI</sequence>
<dbReference type="AlphaFoldDB" id="A0A6C0ARB2"/>
<protein>
    <submittedName>
        <fullName evidence="1">Uncharacterized protein</fullName>
    </submittedName>
</protein>
<organism evidence="1">
    <name type="scientific">viral metagenome</name>
    <dbReference type="NCBI Taxonomy" id="1070528"/>
    <lineage>
        <taxon>unclassified sequences</taxon>
        <taxon>metagenomes</taxon>
        <taxon>organismal metagenomes</taxon>
    </lineage>
</organism>
<accession>A0A6C0ARB2</accession>
<reference evidence="1" key="1">
    <citation type="journal article" date="2020" name="Nature">
        <title>Giant virus diversity and host interactions through global metagenomics.</title>
        <authorList>
            <person name="Schulz F."/>
            <person name="Roux S."/>
            <person name="Paez-Espino D."/>
            <person name="Jungbluth S."/>
            <person name="Walsh D.A."/>
            <person name="Denef V.J."/>
            <person name="McMahon K.D."/>
            <person name="Konstantinidis K.T."/>
            <person name="Eloe-Fadrosh E.A."/>
            <person name="Kyrpides N.C."/>
            <person name="Woyke T."/>
        </authorList>
    </citation>
    <scope>NUCLEOTIDE SEQUENCE</scope>
    <source>
        <strain evidence="1">GVMAG-S-1101165-79</strain>
    </source>
</reference>
<evidence type="ECO:0000313" key="1">
    <source>
        <dbReference type="EMBL" id="QHS82298.1"/>
    </source>
</evidence>